<name>A0ACB8YE10_9ASTR</name>
<sequence>MEPKQISCDKSPPPSSRYQSFIAQNLQSFTWLEVDHRASKEKEKDKDIEIVIRQVKHKETESHSTTTLLHPLCISRTSRYDLDTGSNDLNSFPIPTLSGRDMYVLCNNERIETFRNMGEEDFTRVVVVDKAPISSCTSLTEYFLLKCDQYLLLVIVGEVEESVEVFKLNDSTKIWEKIDCLGKHMIYIRHVSALKPNHRKWRTISTFQEHCITRTQRWCSILSKHAGITHSMTKISQKDSVSIYRKLSIFVILTHGIEPSWS</sequence>
<evidence type="ECO:0000313" key="2">
    <source>
        <dbReference type="Proteomes" id="UP001056120"/>
    </source>
</evidence>
<accession>A0ACB8YE10</accession>
<organism evidence="1 2">
    <name type="scientific">Smallanthus sonchifolius</name>
    <dbReference type="NCBI Taxonomy" id="185202"/>
    <lineage>
        <taxon>Eukaryota</taxon>
        <taxon>Viridiplantae</taxon>
        <taxon>Streptophyta</taxon>
        <taxon>Embryophyta</taxon>
        <taxon>Tracheophyta</taxon>
        <taxon>Spermatophyta</taxon>
        <taxon>Magnoliopsida</taxon>
        <taxon>eudicotyledons</taxon>
        <taxon>Gunneridae</taxon>
        <taxon>Pentapetalae</taxon>
        <taxon>asterids</taxon>
        <taxon>campanulids</taxon>
        <taxon>Asterales</taxon>
        <taxon>Asteraceae</taxon>
        <taxon>Asteroideae</taxon>
        <taxon>Heliantheae alliance</taxon>
        <taxon>Millerieae</taxon>
        <taxon>Smallanthus</taxon>
    </lineage>
</organism>
<dbReference type="EMBL" id="CM042045">
    <property type="protein sequence ID" value="KAI3683603.1"/>
    <property type="molecule type" value="Genomic_DNA"/>
</dbReference>
<reference evidence="1 2" key="2">
    <citation type="journal article" date="2022" name="Mol. Ecol. Resour.">
        <title>The genomes of chicory, endive, great burdock and yacon provide insights into Asteraceae paleo-polyploidization history and plant inulin production.</title>
        <authorList>
            <person name="Fan W."/>
            <person name="Wang S."/>
            <person name="Wang H."/>
            <person name="Wang A."/>
            <person name="Jiang F."/>
            <person name="Liu H."/>
            <person name="Zhao H."/>
            <person name="Xu D."/>
            <person name="Zhang Y."/>
        </authorList>
    </citation>
    <scope>NUCLEOTIDE SEQUENCE [LARGE SCALE GENOMIC DNA]</scope>
    <source>
        <strain evidence="2">cv. Yunnan</strain>
        <tissue evidence="1">Leaves</tissue>
    </source>
</reference>
<protein>
    <submittedName>
        <fullName evidence="1">Uncharacterized protein</fullName>
    </submittedName>
</protein>
<gene>
    <name evidence="1" type="ORF">L1987_84111</name>
</gene>
<proteinExistence type="predicted"/>
<evidence type="ECO:0000313" key="1">
    <source>
        <dbReference type="EMBL" id="KAI3683603.1"/>
    </source>
</evidence>
<reference evidence="2" key="1">
    <citation type="journal article" date="2022" name="Mol. Ecol. Resour.">
        <title>The genomes of chicory, endive, great burdock and yacon provide insights into Asteraceae palaeo-polyploidization history and plant inulin production.</title>
        <authorList>
            <person name="Fan W."/>
            <person name="Wang S."/>
            <person name="Wang H."/>
            <person name="Wang A."/>
            <person name="Jiang F."/>
            <person name="Liu H."/>
            <person name="Zhao H."/>
            <person name="Xu D."/>
            <person name="Zhang Y."/>
        </authorList>
    </citation>
    <scope>NUCLEOTIDE SEQUENCE [LARGE SCALE GENOMIC DNA]</scope>
    <source>
        <strain evidence="2">cv. Yunnan</strain>
    </source>
</reference>
<comment type="caution">
    <text evidence="1">The sequence shown here is derived from an EMBL/GenBank/DDBJ whole genome shotgun (WGS) entry which is preliminary data.</text>
</comment>
<keyword evidence="2" id="KW-1185">Reference proteome</keyword>
<dbReference type="Proteomes" id="UP001056120">
    <property type="component" value="Linkage Group LG28"/>
</dbReference>